<dbReference type="SUPFAM" id="SSF81837">
    <property type="entry name" value="BEACH domain"/>
    <property type="match status" value="1"/>
</dbReference>
<dbReference type="SMART" id="SM01026">
    <property type="entry name" value="Beach"/>
    <property type="match status" value="1"/>
</dbReference>
<dbReference type="InterPro" id="IPR001680">
    <property type="entry name" value="WD40_rpt"/>
</dbReference>
<dbReference type="Pfam" id="PF02138">
    <property type="entry name" value="Beach"/>
    <property type="match status" value="1"/>
</dbReference>
<proteinExistence type="predicted"/>
<dbReference type="PANTHER" id="PTHR44662">
    <property type="entry name" value="WD REPEAT-CONTAINING PROTEIN 81"/>
    <property type="match status" value="1"/>
</dbReference>
<dbReference type="Pfam" id="PF00400">
    <property type="entry name" value="WD40"/>
    <property type="match status" value="3"/>
</dbReference>
<reference evidence="5" key="1">
    <citation type="submission" date="2023-01" db="EMBL/GenBank/DDBJ databases">
        <title>Key to firefly adult light organ development and bioluminescence: homeobox transcription factors regulate luciferase expression and transportation to peroxisome.</title>
        <authorList>
            <person name="Fu X."/>
        </authorList>
    </citation>
    <scope>NUCLEOTIDE SEQUENCE [LARGE SCALE GENOMIC DNA]</scope>
</reference>
<dbReference type="CDD" id="cd06071">
    <property type="entry name" value="Beach"/>
    <property type="match status" value="1"/>
</dbReference>
<protein>
    <recommendedName>
        <fullName evidence="3">BEACH domain-containing protein</fullName>
    </recommendedName>
</protein>
<gene>
    <name evidence="4" type="ORF">RN001_013978</name>
</gene>
<feature type="compositionally biased region" description="Low complexity" evidence="2">
    <location>
        <begin position="1109"/>
        <end position="1129"/>
    </location>
</feature>
<dbReference type="InterPro" id="IPR052651">
    <property type="entry name" value="WDR81"/>
</dbReference>
<dbReference type="SUPFAM" id="SSF50978">
    <property type="entry name" value="WD40 repeat-like"/>
    <property type="match status" value="1"/>
</dbReference>
<feature type="compositionally biased region" description="Low complexity" evidence="2">
    <location>
        <begin position="628"/>
        <end position="638"/>
    </location>
</feature>
<dbReference type="GO" id="GO:0035014">
    <property type="term" value="F:phosphatidylinositol 3-kinase regulator activity"/>
    <property type="evidence" value="ECO:0007669"/>
    <property type="project" value="TreeGrafter"/>
</dbReference>
<dbReference type="PROSITE" id="PS50197">
    <property type="entry name" value="BEACH"/>
    <property type="match status" value="1"/>
</dbReference>
<dbReference type="GO" id="GO:0035973">
    <property type="term" value="P:aggrephagy"/>
    <property type="evidence" value="ECO:0007669"/>
    <property type="project" value="TreeGrafter"/>
</dbReference>
<dbReference type="InterPro" id="IPR015943">
    <property type="entry name" value="WD40/YVTN_repeat-like_dom_sf"/>
</dbReference>
<comment type="caution">
    <text evidence="4">The sequence shown here is derived from an EMBL/GenBank/DDBJ whole genome shotgun (WGS) entry which is preliminary data.</text>
</comment>
<dbReference type="EMBL" id="JARPUR010000006">
    <property type="protein sequence ID" value="KAK4874618.1"/>
    <property type="molecule type" value="Genomic_DNA"/>
</dbReference>
<feature type="region of interest" description="Disordered" evidence="2">
    <location>
        <begin position="613"/>
        <end position="661"/>
    </location>
</feature>
<dbReference type="Proteomes" id="UP001353858">
    <property type="component" value="Unassembled WGS sequence"/>
</dbReference>
<evidence type="ECO:0000259" key="3">
    <source>
        <dbReference type="PROSITE" id="PS50197"/>
    </source>
</evidence>
<dbReference type="PROSITE" id="PS50294">
    <property type="entry name" value="WD_REPEATS_REGION"/>
    <property type="match status" value="1"/>
</dbReference>
<evidence type="ECO:0000256" key="1">
    <source>
        <dbReference type="PROSITE-ProRule" id="PRU00221"/>
    </source>
</evidence>
<feature type="region of interest" description="Disordered" evidence="2">
    <location>
        <begin position="564"/>
        <end position="589"/>
    </location>
</feature>
<keyword evidence="5" id="KW-1185">Reference proteome</keyword>
<dbReference type="Gene3D" id="1.10.1540.10">
    <property type="entry name" value="BEACH domain"/>
    <property type="match status" value="1"/>
</dbReference>
<feature type="region of interest" description="Disordered" evidence="2">
    <location>
        <begin position="1098"/>
        <end position="1137"/>
    </location>
</feature>
<accession>A0AAN7SLU3</accession>
<dbReference type="Gene3D" id="2.130.10.10">
    <property type="entry name" value="YVTN repeat-like/Quinoprotein amine dehydrogenase"/>
    <property type="match status" value="2"/>
</dbReference>
<feature type="repeat" description="WD" evidence="1">
    <location>
        <begin position="1748"/>
        <end position="1783"/>
    </location>
</feature>
<keyword evidence="1" id="KW-0853">WD repeat</keyword>
<sequence length="2044" mass="230914">MESLTAELGIPKRYIKSTSTEDKFIALVHKSWLKSLLKYSKLTEFTEKTRLESWSELDDDVGVGWTKIFVRVFKKRDVKVIPLPRIRTAETTEPPLLFPQLMQYVSMTNYKNLWKEAYKKYNCNVTDTLKDTQVTLTDYNEVLHEIISRTYGCSIISSNSNVQTSKYEPHMNILPAACGVETLNAIFLLHIPFLSHNLNDCVTFSPAILDKCFTKPLFIIYQLLQSLKALHDRSLTLGDITLNDIYLNEDLWIQIFPQLLSNLHVQDVYKQEGKKTVVVDCRKFGHKFDSNLKCTSCGMKTYDKFQISNESLEQLCHLWIEGQISNFTYLSALNRLSGRKLGDPHCHYVYPWVTDFSMRCGKNWRDLKKSKYRLNKGDRQLDLTYEHSQTQVSHHVSDVLSPITYYVYMARRTPQSVLCKNVRTVWVPAEYPVSIQRLQEWTPDECIPEFFTDPSVFKSIHDDLDDLEIPLWSSSPEEFIQQHRELLESSYVSERLHHWIDLTFGYKLSGNAAVKAKNVCLQLVDGHTHLTKSGIVQLFIHPHPPRSNKSPFWGKLPPKIYIHKHKHRARESRPSTSTEISKSEDEELSMDEDFNILQQTKTSPLALSRFLSRSRSSLSEDQKDQKPSRSPSSQRSTSLGPKNPTFTSHVAKTAPNRLSIQKPSLSTGTVYLPKEYNPALALTNLENLHGFLSKTFLSKPTDASNSKDVSNNDGRSNVTTVSDYQDDSFIQNAFTNRIFTENFEAKFRTSRAIKSYSFPIDNHKINVHSSKIKVPINKSENQISCNYTAIITSRRIKELQILGCLIVEIFMAKQLRALGINCSNLTFTDRLKACLAVVKSCKNDIPTCVRYIVELLLPQDSHLDVFKYSMVTNLGLPPPSAHLLLEPLLHCVIPFPKSFSKLYHLVYSLKYFTSVSRELLILYHFDCDGQMCLEYENLERTKVLFAQNISECKVKRCTQNIEILLNEVSVTSDIEVIYILLPHIKELLEEPSTSVLAAWYLFDVVARVLGPSKASETLLPSVLKLYENEPNEATIPYNNKIAKLYHHSFLLRLMVRFGLKCFLEHFVTSLVEAVGGYRDYDKADFIFHTHTKKISKKTSNLRSIDSEQPELSPSDDSSSSSEKQLPSQKTAPVTTTASEPEIFEFEQEDHTVDNGQSLQSLIEHLELNVASDLPFNHSTAEEALDATLTENIDQLRSLEELNLNLNDDYLDTNCSSSTIPIPSSYKPGELSNISCDIGSKKSDSDYMFDKTSDPSHFEMKLDSPSTNTINYDRHLSSSGSSKSFLKRKNEAKISDMSCDSLLWLSHRLGPVLSAKYLARNLLRMLTLCYVGKESLAPLPKDGSYPIQVDNLDLISIASSRVVGDENAAKVLDCLASIAALYGEQLILLQYFPHMSELIALCKKRLTPNLEGGLISCIALLQFIIPYLCDTTFMDHLQDVILKNILHPAVRLLGSTRYTFPNGSLARNVLARKYLDTLYILALRMGAHMTRTHLAVPALQRFFLIFDKASGDSNYIPGDNPAVKGIQQRENSPLRSIEETHFIEVRRDGTTAEWAVGGRPLQISHVRVKDSESVDSLSPPPVSKITPATSADDIPNQALEELRAVFTSELAHTAYIPFLKQIGLNSLELSLKNHIDVRNLCQEYEHEIKLTYPNMLPSWQLSDYGSKEPRTTTGNNTMGSNIAVVGNRIDVQDEPANTQTTDVLSLISNKMENTARHLRGNWLAYWEHEIGRSEKDVMFNFKQIRLQSFNGHLNSVKCLYVLDNENSFMSGSRDKTVKLWSLRSQGDGSSVSSCQWTYTAHRKSVLSLTFIESLRLVASSDSIVHIWDPYMGANIGHLESPKFPPVNVLKCMPAPSSLLFAATTEGTIRVIDTRICNYVYELKITLNPAGLIRCLAVSSSGTWLATGQSSGHITVLDTRTGLVISTWRAHESEVLQLVAYGENTLISSSLDQVISAWNVQDGRLKFHMRGATEPVHCLNIYNNELISGTTANRIGVHTSIHSDASFSSTKLRSDAFKGLLTSMAILPLNRLLLLGADNGNITLLC</sequence>
<dbReference type="SMART" id="SM00320">
    <property type="entry name" value="WD40"/>
    <property type="match status" value="6"/>
</dbReference>
<evidence type="ECO:0000313" key="4">
    <source>
        <dbReference type="EMBL" id="KAK4874618.1"/>
    </source>
</evidence>
<evidence type="ECO:0000313" key="5">
    <source>
        <dbReference type="Proteomes" id="UP001353858"/>
    </source>
</evidence>
<dbReference type="InterPro" id="IPR036322">
    <property type="entry name" value="WD40_repeat_dom_sf"/>
</dbReference>
<dbReference type="PROSITE" id="PS50082">
    <property type="entry name" value="WD_REPEATS_2"/>
    <property type="match status" value="2"/>
</dbReference>
<organism evidence="4 5">
    <name type="scientific">Aquatica leii</name>
    <dbReference type="NCBI Taxonomy" id="1421715"/>
    <lineage>
        <taxon>Eukaryota</taxon>
        <taxon>Metazoa</taxon>
        <taxon>Ecdysozoa</taxon>
        <taxon>Arthropoda</taxon>
        <taxon>Hexapoda</taxon>
        <taxon>Insecta</taxon>
        <taxon>Pterygota</taxon>
        <taxon>Neoptera</taxon>
        <taxon>Endopterygota</taxon>
        <taxon>Coleoptera</taxon>
        <taxon>Polyphaga</taxon>
        <taxon>Elateriformia</taxon>
        <taxon>Elateroidea</taxon>
        <taxon>Lampyridae</taxon>
        <taxon>Luciolinae</taxon>
        <taxon>Aquatica</taxon>
    </lineage>
</organism>
<dbReference type="GO" id="GO:0005739">
    <property type="term" value="C:mitochondrion"/>
    <property type="evidence" value="ECO:0007669"/>
    <property type="project" value="TreeGrafter"/>
</dbReference>
<feature type="compositionally biased region" description="Polar residues" evidence="2">
    <location>
        <begin position="644"/>
        <end position="661"/>
    </location>
</feature>
<feature type="compositionally biased region" description="Basic and acidic residues" evidence="2">
    <location>
        <begin position="618"/>
        <end position="627"/>
    </location>
</feature>
<feature type="repeat" description="WD" evidence="1">
    <location>
        <begin position="1797"/>
        <end position="1827"/>
    </location>
</feature>
<dbReference type="PANTHER" id="PTHR44662:SF1">
    <property type="entry name" value="WD REPEAT-CONTAINING PROTEIN 81"/>
    <property type="match status" value="1"/>
</dbReference>
<dbReference type="InterPro" id="IPR000409">
    <property type="entry name" value="BEACH_dom"/>
</dbReference>
<feature type="region of interest" description="Disordered" evidence="2">
    <location>
        <begin position="700"/>
        <end position="719"/>
    </location>
</feature>
<dbReference type="InterPro" id="IPR036372">
    <property type="entry name" value="BEACH_dom_sf"/>
</dbReference>
<name>A0AAN7SLU3_9COLE</name>
<evidence type="ECO:0000256" key="2">
    <source>
        <dbReference type="SAM" id="MobiDB-lite"/>
    </source>
</evidence>
<feature type="domain" description="BEACH" evidence="3">
    <location>
        <begin position="304"/>
        <end position="568"/>
    </location>
</feature>